<sequence length="89" mass="9786">MNKDPLTLSDGTDEIVLPDAEIETALGHRVSISGGILVDKDALDNDRDRSATGRSPATDHDRIPYRERGDGQPVTAWRFAPESKRGTRQ</sequence>
<protein>
    <submittedName>
        <fullName evidence="2">Uncharacterized protein</fullName>
    </submittedName>
</protein>
<keyword evidence="3" id="KW-1185">Reference proteome</keyword>
<organism evidence="2 3">
    <name type="scientific">Natrialba asiatica (strain ATCC 700177 / DSM 12278 / JCM 9576 / FERM P-10747 / NBRC 102637 / 172P1)</name>
    <dbReference type="NCBI Taxonomy" id="29540"/>
    <lineage>
        <taxon>Archaea</taxon>
        <taxon>Methanobacteriati</taxon>
        <taxon>Methanobacteriota</taxon>
        <taxon>Stenosarchaea group</taxon>
        <taxon>Halobacteria</taxon>
        <taxon>Halobacteriales</taxon>
        <taxon>Natrialbaceae</taxon>
        <taxon>Natrialba</taxon>
    </lineage>
</organism>
<evidence type="ECO:0000256" key="1">
    <source>
        <dbReference type="SAM" id="MobiDB-lite"/>
    </source>
</evidence>
<comment type="caution">
    <text evidence="2">The sequence shown here is derived from an EMBL/GenBank/DDBJ whole genome shotgun (WGS) entry which is preliminary data.</text>
</comment>
<accession>M0B3X8</accession>
<dbReference type="EMBL" id="AOIO01000010">
    <property type="protein sequence ID" value="ELZ04948.1"/>
    <property type="molecule type" value="Genomic_DNA"/>
</dbReference>
<proteinExistence type="predicted"/>
<dbReference type="Proteomes" id="UP000011554">
    <property type="component" value="Unassembled WGS sequence"/>
</dbReference>
<feature type="region of interest" description="Disordered" evidence="1">
    <location>
        <begin position="40"/>
        <end position="89"/>
    </location>
</feature>
<gene>
    <name evidence="2" type="ORF">C481_03327</name>
</gene>
<reference evidence="2 3" key="1">
    <citation type="journal article" date="2014" name="PLoS Genet.">
        <title>Phylogenetically driven sequencing of extremely halophilic archaea reveals strategies for static and dynamic osmo-response.</title>
        <authorList>
            <person name="Becker E.A."/>
            <person name="Seitzer P.M."/>
            <person name="Tritt A."/>
            <person name="Larsen D."/>
            <person name="Krusor M."/>
            <person name="Yao A.I."/>
            <person name="Wu D."/>
            <person name="Madern D."/>
            <person name="Eisen J.A."/>
            <person name="Darling A.E."/>
            <person name="Facciotti M.T."/>
        </authorList>
    </citation>
    <scope>NUCLEOTIDE SEQUENCE [LARGE SCALE GENOMIC DNA]</scope>
    <source>
        <strain evidence="2 3">DSM 12278</strain>
    </source>
</reference>
<feature type="compositionally biased region" description="Basic and acidic residues" evidence="1">
    <location>
        <begin position="40"/>
        <end position="70"/>
    </location>
</feature>
<evidence type="ECO:0000313" key="2">
    <source>
        <dbReference type="EMBL" id="ELZ04948.1"/>
    </source>
</evidence>
<name>M0B3X8_NATA1</name>
<dbReference type="AlphaFoldDB" id="M0B3X8"/>
<evidence type="ECO:0000313" key="3">
    <source>
        <dbReference type="Proteomes" id="UP000011554"/>
    </source>
</evidence>
<dbReference type="RefSeq" id="WP_006107507.1">
    <property type="nucleotide sequence ID" value="NZ_AOIO01000010.1"/>
</dbReference>